<dbReference type="InParanoid" id="A7ER52"/>
<reference evidence="2" key="1">
    <citation type="journal article" date="2011" name="PLoS Genet.">
        <title>Genomic analysis of the necrotrophic fungal pathogens Sclerotinia sclerotiorum and Botrytis cinerea.</title>
        <authorList>
            <person name="Amselem J."/>
            <person name="Cuomo C.A."/>
            <person name="van Kan J.A."/>
            <person name="Viaud M."/>
            <person name="Benito E.P."/>
            <person name="Couloux A."/>
            <person name="Coutinho P.M."/>
            <person name="de Vries R.P."/>
            <person name="Dyer P.S."/>
            <person name="Fillinger S."/>
            <person name="Fournier E."/>
            <person name="Gout L."/>
            <person name="Hahn M."/>
            <person name="Kohn L."/>
            <person name="Lapalu N."/>
            <person name="Plummer K.M."/>
            <person name="Pradier J.M."/>
            <person name="Quevillon E."/>
            <person name="Sharon A."/>
            <person name="Simon A."/>
            <person name="ten Have A."/>
            <person name="Tudzynski B."/>
            <person name="Tudzynski P."/>
            <person name="Wincker P."/>
            <person name="Andrew M."/>
            <person name="Anthouard V."/>
            <person name="Beever R.E."/>
            <person name="Beffa R."/>
            <person name="Benoit I."/>
            <person name="Bouzid O."/>
            <person name="Brault B."/>
            <person name="Chen Z."/>
            <person name="Choquer M."/>
            <person name="Collemare J."/>
            <person name="Cotton P."/>
            <person name="Danchin E.G."/>
            <person name="Da Silva C."/>
            <person name="Gautier A."/>
            <person name="Giraud C."/>
            <person name="Giraud T."/>
            <person name="Gonzalez C."/>
            <person name="Grossetete S."/>
            <person name="Guldener U."/>
            <person name="Henrissat B."/>
            <person name="Howlett B.J."/>
            <person name="Kodira C."/>
            <person name="Kretschmer M."/>
            <person name="Lappartient A."/>
            <person name="Leroch M."/>
            <person name="Levis C."/>
            <person name="Mauceli E."/>
            <person name="Neuveglise C."/>
            <person name="Oeser B."/>
            <person name="Pearson M."/>
            <person name="Poulain J."/>
            <person name="Poussereau N."/>
            <person name="Quesneville H."/>
            <person name="Rascle C."/>
            <person name="Schumacher J."/>
            <person name="Segurens B."/>
            <person name="Sexton A."/>
            <person name="Silva E."/>
            <person name="Sirven C."/>
            <person name="Soanes D.M."/>
            <person name="Talbot N.J."/>
            <person name="Templeton M."/>
            <person name="Yandava C."/>
            <person name="Yarden O."/>
            <person name="Zeng Q."/>
            <person name="Rollins J.A."/>
            <person name="Lebrun M.H."/>
            <person name="Dickman M."/>
        </authorList>
    </citation>
    <scope>NUCLEOTIDE SEQUENCE [LARGE SCALE GENOMIC DNA]</scope>
    <source>
        <strain evidence="2">ATCC 18683 / 1980 / Ss-1</strain>
    </source>
</reference>
<evidence type="ECO:0000313" key="2">
    <source>
        <dbReference type="Proteomes" id="UP000001312"/>
    </source>
</evidence>
<sequence length="41" mass="4601">MKFMKEYSVKSTLESLGTIFLHGNCQVRCKGKTSPDSRVPP</sequence>
<dbReference type="KEGG" id="ssl:SS1G_07805"/>
<name>A7ER52_SCLS1</name>
<gene>
    <name evidence="1" type="ORF">SS1G_07805</name>
</gene>
<evidence type="ECO:0000313" key="1">
    <source>
        <dbReference type="EMBL" id="EDN91944.1"/>
    </source>
</evidence>
<protein>
    <submittedName>
        <fullName evidence="1">Uncharacterized protein</fullName>
    </submittedName>
</protein>
<dbReference type="EMBL" id="CH476630">
    <property type="protein sequence ID" value="EDN91944.1"/>
    <property type="molecule type" value="Genomic_DNA"/>
</dbReference>
<dbReference type="Proteomes" id="UP000001312">
    <property type="component" value="Unassembled WGS sequence"/>
</dbReference>
<dbReference type="GeneID" id="5487194"/>
<proteinExistence type="predicted"/>
<keyword evidence="2" id="KW-1185">Reference proteome</keyword>
<accession>A7ER52</accession>
<dbReference type="RefSeq" id="XP_001591180.1">
    <property type="nucleotide sequence ID" value="XM_001591130.1"/>
</dbReference>
<dbReference type="AlphaFoldDB" id="A7ER52"/>
<organism evidence="1 2">
    <name type="scientific">Sclerotinia sclerotiorum (strain ATCC 18683 / 1980 / Ss-1)</name>
    <name type="common">White mold</name>
    <name type="synonym">Whetzelinia sclerotiorum</name>
    <dbReference type="NCBI Taxonomy" id="665079"/>
    <lineage>
        <taxon>Eukaryota</taxon>
        <taxon>Fungi</taxon>
        <taxon>Dikarya</taxon>
        <taxon>Ascomycota</taxon>
        <taxon>Pezizomycotina</taxon>
        <taxon>Leotiomycetes</taxon>
        <taxon>Helotiales</taxon>
        <taxon>Sclerotiniaceae</taxon>
        <taxon>Sclerotinia</taxon>
    </lineage>
</organism>